<feature type="transmembrane region" description="Helical" evidence="2">
    <location>
        <begin position="164"/>
        <end position="192"/>
    </location>
</feature>
<evidence type="ECO:0008006" key="4">
    <source>
        <dbReference type="Google" id="ProtNLM"/>
    </source>
</evidence>
<accession>A0A7S2ZFK6</accession>
<evidence type="ECO:0000256" key="2">
    <source>
        <dbReference type="SAM" id="Phobius"/>
    </source>
</evidence>
<gene>
    <name evidence="3" type="ORF">RMAR00112_LOCUS6553</name>
</gene>
<dbReference type="InterPro" id="IPR039261">
    <property type="entry name" value="FNR_nucleotide-bd"/>
</dbReference>
<keyword evidence="2" id="KW-0472">Membrane</keyword>
<feature type="compositionally biased region" description="Polar residues" evidence="1">
    <location>
        <begin position="42"/>
        <end position="56"/>
    </location>
</feature>
<sequence>MACYPELYATCQYLEKNNNFEIKLHLTREESGPSEQIDMETMETSSPQHVRSSPSEVSADGSGENVKTYAQEDTGVDSSENTSSENTSSEGDLKHGEKLRSRSALVGYGAAIAMVVAVFGIGLFSFFWPRAAFQTGLDREELDCYHWNQNDIPSLSAYQMFMCFYVQAVTMTISILMAAIAGGVVVLLYPLIVERKNGWKNFNPPKQLARGKVTTPWVVGRPEFDKVIGTFAESDAESVGVMVAGPERMVLELEKLCLKQNKLEFFRESWKV</sequence>
<dbReference type="EMBL" id="HBHW01008734">
    <property type="protein sequence ID" value="CAE0038594.1"/>
    <property type="molecule type" value="Transcribed_RNA"/>
</dbReference>
<dbReference type="Gene3D" id="3.40.50.80">
    <property type="entry name" value="Nucleotide-binding domain of ferredoxin-NADP reductase (FNR) module"/>
    <property type="match status" value="1"/>
</dbReference>
<reference evidence="3" key="1">
    <citation type="submission" date="2021-01" db="EMBL/GenBank/DDBJ databases">
        <authorList>
            <person name="Corre E."/>
            <person name="Pelletier E."/>
            <person name="Niang G."/>
            <person name="Scheremetjew M."/>
            <person name="Finn R."/>
            <person name="Kale V."/>
            <person name="Holt S."/>
            <person name="Cochrane G."/>
            <person name="Meng A."/>
            <person name="Brown T."/>
            <person name="Cohen L."/>
        </authorList>
    </citation>
    <scope>NUCLEOTIDE SEQUENCE</scope>
    <source>
        <strain evidence="3">CCMP 769</strain>
    </source>
</reference>
<evidence type="ECO:0000256" key="1">
    <source>
        <dbReference type="SAM" id="MobiDB-lite"/>
    </source>
</evidence>
<keyword evidence="2" id="KW-1133">Transmembrane helix</keyword>
<feature type="compositionally biased region" description="Low complexity" evidence="1">
    <location>
        <begin position="78"/>
        <end position="90"/>
    </location>
</feature>
<keyword evidence="2" id="KW-0812">Transmembrane</keyword>
<organism evidence="3">
    <name type="scientific">Rhodosorus marinus</name>
    <dbReference type="NCBI Taxonomy" id="101924"/>
    <lineage>
        <taxon>Eukaryota</taxon>
        <taxon>Rhodophyta</taxon>
        <taxon>Stylonematophyceae</taxon>
        <taxon>Stylonematales</taxon>
        <taxon>Stylonemataceae</taxon>
        <taxon>Rhodosorus</taxon>
    </lineage>
</organism>
<proteinExistence type="predicted"/>
<feature type="region of interest" description="Disordered" evidence="1">
    <location>
        <begin position="29"/>
        <end position="95"/>
    </location>
</feature>
<dbReference type="AlphaFoldDB" id="A0A7S2ZFK6"/>
<protein>
    <recommendedName>
        <fullName evidence="4">Ferric reductase NAD binding domain-containing protein</fullName>
    </recommendedName>
</protein>
<feature type="transmembrane region" description="Helical" evidence="2">
    <location>
        <begin position="105"/>
        <end position="128"/>
    </location>
</feature>
<name>A0A7S2ZFK6_9RHOD</name>
<evidence type="ECO:0000313" key="3">
    <source>
        <dbReference type="EMBL" id="CAE0038594.1"/>
    </source>
</evidence>